<evidence type="ECO:0000313" key="12">
    <source>
        <dbReference type="Proteomes" id="UP001346149"/>
    </source>
</evidence>
<dbReference type="InterPro" id="IPR006626">
    <property type="entry name" value="PbH1"/>
</dbReference>
<evidence type="ECO:0000256" key="5">
    <source>
        <dbReference type="ARBA" id="ARBA00022801"/>
    </source>
</evidence>
<dbReference type="Pfam" id="PF00295">
    <property type="entry name" value="Glyco_hydro_28"/>
    <property type="match status" value="1"/>
</dbReference>
<evidence type="ECO:0000256" key="3">
    <source>
        <dbReference type="ARBA" id="ARBA00022512"/>
    </source>
</evidence>
<feature type="chain" id="PRO_5042816965" description="Polygalacturonase" evidence="10">
    <location>
        <begin position="25"/>
        <end position="481"/>
    </location>
</feature>
<dbReference type="AlphaFoldDB" id="A0AAN7M3G1"/>
<evidence type="ECO:0000256" key="10">
    <source>
        <dbReference type="SAM" id="SignalP"/>
    </source>
</evidence>
<dbReference type="PANTHER" id="PTHR31375">
    <property type="match status" value="1"/>
</dbReference>
<gene>
    <name evidence="11" type="ORF">SAY86_031401</name>
</gene>
<evidence type="ECO:0000313" key="11">
    <source>
        <dbReference type="EMBL" id="KAK4790988.1"/>
    </source>
</evidence>
<dbReference type="GO" id="GO:0005975">
    <property type="term" value="P:carbohydrate metabolic process"/>
    <property type="evidence" value="ECO:0007669"/>
    <property type="project" value="InterPro"/>
</dbReference>
<evidence type="ECO:0000256" key="1">
    <source>
        <dbReference type="ARBA" id="ARBA00004191"/>
    </source>
</evidence>
<dbReference type="Gene3D" id="2.160.20.10">
    <property type="entry name" value="Single-stranded right-handed beta-helix, Pectin lyase-like"/>
    <property type="match status" value="1"/>
</dbReference>
<protein>
    <recommendedName>
        <fullName evidence="13">Polygalacturonase</fullName>
    </recommendedName>
</protein>
<organism evidence="11 12">
    <name type="scientific">Trapa natans</name>
    <name type="common">Water chestnut</name>
    <dbReference type="NCBI Taxonomy" id="22666"/>
    <lineage>
        <taxon>Eukaryota</taxon>
        <taxon>Viridiplantae</taxon>
        <taxon>Streptophyta</taxon>
        <taxon>Embryophyta</taxon>
        <taxon>Tracheophyta</taxon>
        <taxon>Spermatophyta</taxon>
        <taxon>Magnoliopsida</taxon>
        <taxon>eudicotyledons</taxon>
        <taxon>Gunneridae</taxon>
        <taxon>Pentapetalae</taxon>
        <taxon>rosids</taxon>
        <taxon>malvids</taxon>
        <taxon>Myrtales</taxon>
        <taxon>Lythraceae</taxon>
        <taxon>Trapa</taxon>
    </lineage>
</organism>
<dbReference type="InterPro" id="IPR012334">
    <property type="entry name" value="Pectin_lyas_fold"/>
</dbReference>
<feature type="signal peptide" evidence="10">
    <location>
        <begin position="1"/>
        <end position="24"/>
    </location>
</feature>
<evidence type="ECO:0000256" key="9">
    <source>
        <dbReference type="SAM" id="MobiDB-lite"/>
    </source>
</evidence>
<dbReference type="SMART" id="SM00710">
    <property type="entry name" value="PbH1"/>
    <property type="match status" value="5"/>
</dbReference>
<keyword evidence="10" id="KW-0732">Signal</keyword>
<evidence type="ECO:0000256" key="7">
    <source>
        <dbReference type="ARBA" id="ARBA00023316"/>
    </source>
</evidence>
<feature type="compositionally biased region" description="Basic residues" evidence="9">
    <location>
        <begin position="35"/>
        <end position="57"/>
    </location>
</feature>
<dbReference type="GO" id="GO:0004650">
    <property type="term" value="F:polygalacturonase activity"/>
    <property type="evidence" value="ECO:0007669"/>
    <property type="project" value="InterPro"/>
</dbReference>
<dbReference type="GO" id="GO:0071555">
    <property type="term" value="P:cell wall organization"/>
    <property type="evidence" value="ECO:0007669"/>
    <property type="project" value="UniProtKB-KW"/>
</dbReference>
<evidence type="ECO:0000256" key="4">
    <source>
        <dbReference type="ARBA" id="ARBA00022525"/>
    </source>
</evidence>
<keyword evidence="6 8" id="KW-0326">Glycosidase</keyword>
<accession>A0AAN7M3G1</accession>
<feature type="region of interest" description="Disordered" evidence="9">
    <location>
        <begin position="28"/>
        <end position="77"/>
    </location>
</feature>
<keyword evidence="5 8" id="KW-0378">Hydrolase</keyword>
<comment type="caution">
    <text evidence="11">The sequence shown here is derived from an EMBL/GenBank/DDBJ whole genome shotgun (WGS) entry which is preliminary data.</text>
</comment>
<reference evidence="11 12" key="1">
    <citation type="journal article" date="2023" name="Hortic Res">
        <title>Pangenome of water caltrop reveals structural variations and asymmetric subgenome divergence after allopolyploidization.</title>
        <authorList>
            <person name="Zhang X."/>
            <person name="Chen Y."/>
            <person name="Wang L."/>
            <person name="Yuan Y."/>
            <person name="Fang M."/>
            <person name="Shi L."/>
            <person name="Lu R."/>
            <person name="Comes H.P."/>
            <person name="Ma Y."/>
            <person name="Chen Y."/>
            <person name="Huang G."/>
            <person name="Zhou Y."/>
            <person name="Zheng Z."/>
            <person name="Qiu Y."/>
        </authorList>
    </citation>
    <scope>NUCLEOTIDE SEQUENCE [LARGE SCALE GENOMIC DNA]</scope>
    <source>
        <strain evidence="11">F231</strain>
    </source>
</reference>
<dbReference type="InterPro" id="IPR000743">
    <property type="entry name" value="Glyco_hydro_28"/>
</dbReference>
<evidence type="ECO:0000256" key="2">
    <source>
        <dbReference type="ARBA" id="ARBA00008834"/>
    </source>
</evidence>
<comment type="subcellular location">
    <subcellularLocation>
        <location evidence="1">Secreted</location>
        <location evidence="1">Cell wall</location>
    </subcellularLocation>
</comment>
<name>A0AAN7M3G1_TRANT</name>
<keyword evidence="12" id="KW-1185">Reference proteome</keyword>
<dbReference type="InterPro" id="IPR011050">
    <property type="entry name" value="Pectin_lyase_fold/virulence"/>
</dbReference>
<comment type="similarity">
    <text evidence="2 8">Belongs to the glycosyl hydrolase 28 family.</text>
</comment>
<dbReference type="SUPFAM" id="SSF51126">
    <property type="entry name" value="Pectin lyase-like"/>
    <property type="match status" value="1"/>
</dbReference>
<keyword evidence="4" id="KW-0964">Secreted</keyword>
<evidence type="ECO:0000256" key="6">
    <source>
        <dbReference type="ARBA" id="ARBA00023295"/>
    </source>
</evidence>
<evidence type="ECO:0008006" key="13">
    <source>
        <dbReference type="Google" id="ProtNLM"/>
    </source>
</evidence>
<sequence>MKQNRSFPLRQLLLVLLIATVPMAAHIAPSEAKRSHSKKASKSYKHPKRHHGRHPKGGHITPAPPPPPGQGSDQPSDLPNVFDLLSYGAKGDGESDDSKALVAAWKAACSVRSATLRIPPELKFLVKPVTLHGPCASDIVLQIDGTLLAPRRIGSWPKSSRYQWLNFKWVNNFTIRGTGTVDGQGSNWWTWSLSYQMYSINQRKMKHVPDMKPTAVRFYSSSNVTVRDISIINSPQCHLKFDSSDGVMVTNVTISSPDSSPNTDGIHLQNTRDAEIEHSNIGCGDDCVSIQTGCSNVHVHHINCGPGHGISLGGLGKDKSMACVSNVTVENLSLQSTMYGLRIKTWQGGAGSVRNVSFSNVRVSEVKVPIAIDQYYCDKGHCKNQSEAVAVSGVKFDSVVGTYASQPVYLACSQDVPCTDVDMVGVQLTPASNSGGLREALCYNSYGKSTGPLLPSSMDGCLRSQSDFLRRIARSHDRGCW</sequence>
<evidence type="ECO:0000256" key="8">
    <source>
        <dbReference type="RuleBase" id="RU361169"/>
    </source>
</evidence>
<dbReference type="EMBL" id="JAXQNO010000009">
    <property type="protein sequence ID" value="KAK4790988.1"/>
    <property type="molecule type" value="Genomic_DNA"/>
</dbReference>
<keyword evidence="3" id="KW-0134">Cell wall</keyword>
<dbReference type="Proteomes" id="UP001346149">
    <property type="component" value="Unassembled WGS sequence"/>
</dbReference>
<proteinExistence type="inferred from homology"/>
<keyword evidence="7" id="KW-0961">Cell wall biogenesis/degradation</keyword>